<keyword evidence="5" id="KW-1133">Transmembrane helix</keyword>
<evidence type="ECO:0000256" key="5">
    <source>
        <dbReference type="SAM" id="Phobius"/>
    </source>
</evidence>
<keyword evidence="5" id="KW-0812">Transmembrane</keyword>
<gene>
    <name evidence="7" type="ORF">NCTC13336_00798</name>
</gene>
<keyword evidence="2 4" id="KW-0479">Metal-binding</keyword>
<dbReference type="Gene3D" id="6.10.250.2250">
    <property type="match status" value="1"/>
</dbReference>
<feature type="domain" description="Cytochrome c" evidence="6">
    <location>
        <begin position="51"/>
        <end position="196"/>
    </location>
</feature>
<evidence type="ECO:0000313" key="7">
    <source>
        <dbReference type="EMBL" id="STR00589.1"/>
    </source>
</evidence>
<evidence type="ECO:0000256" key="4">
    <source>
        <dbReference type="PROSITE-ProRule" id="PRU00433"/>
    </source>
</evidence>
<proteinExistence type="predicted"/>
<dbReference type="OrthoDB" id="9805440at2"/>
<evidence type="ECO:0000256" key="3">
    <source>
        <dbReference type="ARBA" id="ARBA00023004"/>
    </source>
</evidence>
<dbReference type="InterPro" id="IPR036909">
    <property type="entry name" value="Cyt_c-like_dom_sf"/>
</dbReference>
<dbReference type="InterPro" id="IPR003468">
    <property type="entry name" value="Cyt_c_oxidase_monohaem-su/FixO"/>
</dbReference>
<evidence type="ECO:0000313" key="8">
    <source>
        <dbReference type="Proteomes" id="UP000254293"/>
    </source>
</evidence>
<dbReference type="Pfam" id="PF02433">
    <property type="entry name" value="FixO"/>
    <property type="match status" value="1"/>
</dbReference>
<reference evidence="7 8" key="1">
    <citation type="submission" date="2018-06" db="EMBL/GenBank/DDBJ databases">
        <authorList>
            <consortium name="Pathogen Informatics"/>
            <person name="Doyle S."/>
        </authorList>
    </citation>
    <scope>NUCLEOTIDE SEQUENCE [LARGE SCALE GENOMIC DNA]</scope>
    <source>
        <strain evidence="7 8">NCTC13336</strain>
    </source>
</reference>
<accession>A0A377R0H0</accession>
<dbReference type="AlphaFoldDB" id="A0A377R0H0"/>
<dbReference type="SUPFAM" id="SSF46626">
    <property type="entry name" value="Cytochrome c"/>
    <property type="match status" value="1"/>
</dbReference>
<dbReference type="GO" id="GO:0020037">
    <property type="term" value="F:heme binding"/>
    <property type="evidence" value="ECO:0007669"/>
    <property type="project" value="InterPro"/>
</dbReference>
<dbReference type="Proteomes" id="UP000254293">
    <property type="component" value="Unassembled WGS sequence"/>
</dbReference>
<dbReference type="FunFam" id="1.10.760.10:FF:000003">
    <property type="entry name" value="Cbb3-type cytochrome c oxidase subunit II"/>
    <property type="match status" value="1"/>
</dbReference>
<protein>
    <submittedName>
        <fullName evidence="7">Cbb3-type cytochrome c oxidase subunit II</fullName>
    </submittedName>
</protein>
<keyword evidence="5" id="KW-0472">Membrane</keyword>
<dbReference type="NCBIfam" id="TIGR00781">
    <property type="entry name" value="ccoO"/>
    <property type="match status" value="1"/>
</dbReference>
<organism evidence="7 8">
    <name type="scientific">Kingella potus</name>
    <dbReference type="NCBI Taxonomy" id="265175"/>
    <lineage>
        <taxon>Bacteria</taxon>
        <taxon>Pseudomonadati</taxon>
        <taxon>Pseudomonadota</taxon>
        <taxon>Betaproteobacteria</taxon>
        <taxon>Neisseriales</taxon>
        <taxon>Neisseriaceae</taxon>
        <taxon>Kingella</taxon>
    </lineage>
</organism>
<evidence type="ECO:0000256" key="2">
    <source>
        <dbReference type="ARBA" id="ARBA00022723"/>
    </source>
</evidence>
<dbReference type="NCBIfam" id="NF011055">
    <property type="entry name" value="PRK14487.1"/>
    <property type="match status" value="1"/>
</dbReference>
<dbReference type="GO" id="GO:0009055">
    <property type="term" value="F:electron transfer activity"/>
    <property type="evidence" value="ECO:0007669"/>
    <property type="project" value="InterPro"/>
</dbReference>
<dbReference type="EMBL" id="UGJJ01000001">
    <property type="protein sequence ID" value="STR00589.1"/>
    <property type="molecule type" value="Genomic_DNA"/>
</dbReference>
<keyword evidence="1 4" id="KW-0349">Heme</keyword>
<evidence type="ECO:0000259" key="6">
    <source>
        <dbReference type="PROSITE" id="PS51007"/>
    </source>
</evidence>
<dbReference type="InterPro" id="IPR009056">
    <property type="entry name" value="Cyt_c-like_dom"/>
</dbReference>
<dbReference type="GO" id="GO:0046872">
    <property type="term" value="F:metal ion binding"/>
    <property type="evidence" value="ECO:0007669"/>
    <property type="project" value="UniProtKB-KW"/>
</dbReference>
<feature type="transmembrane region" description="Helical" evidence="5">
    <location>
        <begin position="12"/>
        <end position="35"/>
    </location>
</feature>
<keyword evidence="8" id="KW-1185">Reference proteome</keyword>
<dbReference type="RefSeq" id="WP_115307839.1">
    <property type="nucleotide sequence ID" value="NZ_CP091516.1"/>
</dbReference>
<keyword evidence="3 4" id="KW-0408">Iron</keyword>
<name>A0A377R0H0_9NEIS</name>
<sequence>MKLQQLVEEKVGVLIVFTLLVVSVGLLIEIVPLFFSPAVTKPIEGVKPYTALQVAGRDIYIREGCYNCHSQMIRPFRAETERYGHYSVAGESVYDRPFQWGSKRTGPDLARVGGRYSDEWHRIHLLNPRDVVPESNMPAFPWLARNKVDPAEVVTHMKGLQTLGTPYTDEEIAKAPEELKDKSELDAVVAYLQGLGLALKNVR</sequence>
<dbReference type="PROSITE" id="PS51007">
    <property type="entry name" value="CYTC"/>
    <property type="match status" value="1"/>
</dbReference>
<dbReference type="Gene3D" id="1.10.760.10">
    <property type="entry name" value="Cytochrome c-like domain"/>
    <property type="match status" value="1"/>
</dbReference>
<evidence type="ECO:0000256" key="1">
    <source>
        <dbReference type="ARBA" id="ARBA00022617"/>
    </source>
</evidence>